<dbReference type="Proteomes" id="UP000317839">
    <property type="component" value="Unassembled WGS sequence"/>
</dbReference>
<comment type="caution">
    <text evidence="3">The sequence shown here is derived from an EMBL/GenBank/DDBJ whole genome shotgun (WGS) entry which is preliminary data.</text>
</comment>
<dbReference type="GO" id="GO:0005886">
    <property type="term" value="C:plasma membrane"/>
    <property type="evidence" value="ECO:0007669"/>
    <property type="project" value="TreeGrafter"/>
</dbReference>
<feature type="transmembrane region" description="Helical" evidence="1">
    <location>
        <begin position="6"/>
        <end position="24"/>
    </location>
</feature>
<keyword evidence="1" id="KW-0812">Transmembrane</keyword>
<evidence type="ECO:0000313" key="3">
    <source>
        <dbReference type="EMBL" id="TQV71563.1"/>
    </source>
</evidence>
<feature type="domain" description="Nucleoside transporter/FeoB GTPase Gate" evidence="2">
    <location>
        <begin position="49"/>
        <end position="158"/>
    </location>
</feature>
<keyword evidence="4" id="KW-1185">Reference proteome</keyword>
<dbReference type="PIRSF" id="PIRSF036542">
    <property type="entry name" value="SpmA_SpmB"/>
    <property type="match status" value="1"/>
</dbReference>
<dbReference type="AlphaFoldDB" id="A0A545T2W4"/>
<sequence>MLNKLWISFFLVSFLAALYTWLVLGEFEVFNQIVESIFNMSKLSAEIALGLIGVLAFWCGLMKLAEQSGFANGLARLLGPLFKHLMPEVPKGHPALGYVSMNMASNMMGLDNAATPIGLKAMQSLQTLNPKPDTASNAQILFLVLNTSSVTIFPVTIIMYRLQQGAASPTEIFLPILLATIMSTMVGLMSVAIAQKLNILRWTVIGYFATGFLLVGGLLAWLMHLPAEEMAAMSAGVGNGLLFTAIVSIVLLAYIKKVEVYDNFIEGAKEGFEIAVKIIPYMVAMLVAIGVLRASGVLSKITDSITWLMRQVGLDTGFVEALPTALMRPFSASGSRAMMLETMNTYGVDSFVAKVASVMQGSTETTFYVITVYFGAVGIKKVRHAISCGLIADFAGIVAAILVSYWFFAV</sequence>
<dbReference type="InterPro" id="IPR011415">
    <property type="entry name" value="SpmA_SpmB"/>
</dbReference>
<dbReference type="InterPro" id="IPR052549">
    <property type="entry name" value="SpmB"/>
</dbReference>
<feature type="transmembrane region" description="Helical" evidence="1">
    <location>
        <begin position="235"/>
        <end position="254"/>
    </location>
</feature>
<name>A0A545T2W4_9GAMM</name>
<feature type="transmembrane region" description="Helical" evidence="1">
    <location>
        <begin position="172"/>
        <end position="193"/>
    </location>
</feature>
<feature type="transmembrane region" description="Helical" evidence="1">
    <location>
        <begin position="199"/>
        <end position="223"/>
    </location>
</feature>
<evidence type="ECO:0000256" key="1">
    <source>
        <dbReference type="SAM" id="Phobius"/>
    </source>
</evidence>
<dbReference type="RefSeq" id="WP_142943962.1">
    <property type="nucleotide sequence ID" value="NZ_VIKR01000006.1"/>
</dbReference>
<feature type="transmembrane region" description="Helical" evidence="1">
    <location>
        <begin position="390"/>
        <end position="408"/>
    </location>
</feature>
<proteinExistence type="predicted"/>
<keyword evidence="1" id="KW-0472">Membrane</keyword>
<dbReference type="OrthoDB" id="9805623at2"/>
<dbReference type="InterPro" id="IPR011642">
    <property type="entry name" value="Gate_dom"/>
</dbReference>
<feature type="transmembrane region" description="Helical" evidence="1">
    <location>
        <begin position="45"/>
        <end position="65"/>
    </location>
</feature>
<evidence type="ECO:0000259" key="2">
    <source>
        <dbReference type="Pfam" id="PF07670"/>
    </source>
</evidence>
<dbReference type="EMBL" id="VIKR01000006">
    <property type="protein sequence ID" value="TQV71563.1"/>
    <property type="molecule type" value="Genomic_DNA"/>
</dbReference>
<feature type="transmembrane region" description="Helical" evidence="1">
    <location>
        <begin position="140"/>
        <end position="160"/>
    </location>
</feature>
<gene>
    <name evidence="3" type="ORF">FLL45_20655</name>
</gene>
<accession>A0A545T2W4</accession>
<reference evidence="3 4" key="1">
    <citation type="submission" date="2019-06" db="EMBL/GenBank/DDBJ databases">
        <title>Draft genome of Aliikangiella marina GYP-15.</title>
        <authorList>
            <person name="Wang G."/>
        </authorList>
    </citation>
    <scope>NUCLEOTIDE SEQUENCE [LARGE SCALE GENOMIC DNA]</scope>
    <source>
        <strain evidence="3 4">GYP-15</strain>
    </source>
</reference>
<organism evidence="3 4">
    <name type="scientific">Aliikangiella marina</name>
    <dbReference type="NCBI Taxonomy" id="1712262"/>
    <lineage>
        <taxon>Bacteria</taxon>
        <taxon>Pseudomonadati</taxon>
        <taxon>Pseudomonadota</taxon>
        <taxon>Gammaproteobacteria</taxon>
        <taxon>Oceanospirillales</taxon>
        <taxon>Pleioneaceae</taxon>
        <taxon>Aliikangiella</taxon>
    </lineage>
</organism>
<dbReference type="PANTHER" id="PTHR35793">
    <property type="entry name" value="INNER MEMBRANE PROTEIN YJIG"/>
    <property type="match status" value="1"/>
</dbReference>
<evidence type="ECO:0000313" key="4">
    <source>
        <dbReference type="Proteomes" id="UP000317839"/>
    </source>
</evidence>
<dbReference type="PANTHER" id="PTHR35793:SF2">
    <property type="entry name" value="INNER MEMBRANE PROTEIN YJIG"/>
    <property type="match status" value="1"/>
</dbReference>
<dbReference type="Pfam" id="PF07670">
    <property type="entry name" value="Gate"/>
    <property type="match status" value="2"/>
</dbReference>
<keyword evidence="1" id="KW-1133">Transmembrane helix</keyword>
<feature type="transmembrane region" description="Helical" evidence="1">
    <location>
        <begin position="274"/>
        <end position="292"/>
    </location>
</feature>
<feature type="domain" description="Nucleoside transporter/FeoB GTPase Gate" evidence="2">
    <location>
        <begin position="276"/>
        <end position="380"/>
    </location>
</feature>
<protein>
    <recommendedName>
        <fullName evidence="2">Nucleoside transporter/FeoB GTPase Gate domain-containing protein</fullName>
    </recommendedName>
</protein>